<dbReference type="PROSITE" id="PS51257">
    <property type="entry name" value="PROKAR_LIPOPROTEIN"/>
    <property type="match status" value="1"/>
</dbReference>
<feature type="signal peptide" evidence="1">
    <location>
        <begin position="1"/>
        <end position="19"/>
    </location>
</feature>
<proteinExistence type="predicted"/>
<name>A0A450U4M7_9GAMM</name>
<keyword evidence="1" id="KW-0732">Signal</keyword>
<feature type="chain" id="PRO_5019174012" description="PEGA domain-containing protein" evidence="1">
    <location>
        <begin position="20"/>
        <end position="127"/>
    </location>
</feature>
<sequence>MKTKSALFGIAATVLSGCASITQGTSQIIAFTIDPVDGKCTVTNSENSPIGTVTGTSNLLQTSKGAQDLIITCNADGYDQKVFRISSSTQTAGVLGVAIDLGITDMLTGAMWKYPEHISVSLDKNKP</sequence>
<organism evidence="2">
    <name type="scientific">Candidatus Kentrum sp. FW</name>
    <dbReference type="NCBI Taxonomy" id="2126338"/>
    <lineage>
        <taxon>Bacteria</taxon>
        <taxon>Pseudomonadati</taxon>
        <taxon>Pseudomonadota</taxon>
        <taxon>Gammaproteobacteria</taxon>
        <taxon>Candidatus Kentrum</taxon>
    </lineage>
</organism>
<dbReference type="AlphaFoldDB" id="A0A450U4M7"/>
<evidence type="ECO:0000313" key="2">
    <source>
        <dbReference type="EMBL" id="VFJ78912.1"/>
    </source>
</evidence>
<dbReference type="EMBL" id="CAADFE010000210">
    <property type="protein sequence ID" value="VFJ78912.1"/>
    <property type="molecule type" value="Genomic_DNA"/>
</dbReference>
<gene>
    <name evidence="2" type="ORF">BECKFW1821C_GA0114237_12103</name>
</gene>
<evidence type="ECO:0000256" key="1">
    <source>
        <dbReference type="SAM" id="SignalP"/>
    </source>
</evidence>
<accession>A0A450U4M7</accession>
<protein>
    <recommendedName>
        <fullName evidence="3">PEGA domain-containing protein</fullName>
    </recommendedName>
</protein>
<evidence type="ECO:0008006" key="3">
    <source>
        <dbReference type="Google" id="ProtNLM"/>
    </source>
</evidence>
<reference evidence="2" key="1">
    <citation type="submission" date="2019-02" db="EMBL/GenBank/DDBJ databases">
        <authorList>
            <person name="Gruber-Vodicka R. H."/>
            <person name="Seah K. B. B."/>
        </authorList>
    </citation>
    <scope>NUCLEOTIDE SEQUENCE</scope>
    <source>
        <strain evidence="2">BECK_BZ131</strain>
    </source>
</reference>